<organism evidence="2">
    <name type="scientific">Chromera velia CCMP2878</name>
    <dbReference type="NCBI Taxonomy" id="1169474"/>
    <lineage>
        <taxon>Eukaryota</taxon>
        <taxon>Sar</taxon>
        <taxon>Alveolata</taxon>
        <taxon>Colpodellida</taxon>
        <taxon>Chromeraceae</taxon>
        <taxon>Chromera</taxon>
    </lineage>
</organism>
<proteinExistence type="predicted"/>
<dbReference type="InterPro" id="IPR004328">
    <property type="entry name" value="BRO1_dom"/>
</dbReference>
<gene>
    <name evidence="2" type="ORF">Cvel_18395</name>
</gene>
<dbReference type="Pfam" id="PF03097">
    <property type="entry name" value="BRO1"/>
    <property type="match status" value="1"/>
</dbReference>
<dbReference type="InterPro" id="IPR038499">
    <property type="entry name" value="BRO1_sf"/>
</dbReference>
<dbReference type="VEuPathDB" id="CryptoDB:Cvel_18395"/>
<evidence type="ECO:0000313" key="2">
    <source>
        <dbReference type="EMBL" id="CEM17206.1"/>
    </source>
</evidence>
<feature type="domain" description="BRO1" evidence="1">
    <location>
        <begin position="1"/>
        <end position="376"/>
    </location>
</feature>
<protein>
    <recommendedName>
        <fullName evidence="1">BRO1 domain-containing protein</fullName>
    </recommendedName>
</protein>
<dbReference type="Gene3D" id="1.25.40.280">
    <property type="entry name" value="alix/aip1 like domains"/>
    <property type="match status" value="1"/>
</dbReference>
<evidence type="ECO:0000259" key="1">
    <source>
        <dbReference type="PROSITE" id="PS51180"/>
    </source>
</evidence>
<accession>A0A0G4FRH9</accession>
<reference evidence="2" key="1">
    <citation type="submission" date="2014-11" db="EMBL/GenBank/DDBJ databases">
        <authorList>
            <person name="Otto D Thomas"/>
            <person name="Naeem Raeece"/>
        </authorList>
    </citation>
    <scope>NUCLEOTIDE SEQUENCE</scope>
</reference>
<dbReference type="PROSITE" id="PS51180">
    <property type="entry name" value="BRO1"/>
    <property type="match status" value="1"/>
</dbReference>
<dbReference type="SMART" id="SM01041">
    <property type="entry name" value="BRO1"/>
    <property type="match status" value="1"/>
</dbReference>
<dbReference type="AlphaFoldDB" id="A0A0G4FRH9"/>
<name>A0A0G4FRH9_9ALVE</name>
<sequence>MYLLLEFPVPGNDSPVIFEKHWKVDNPSHLQQLSQERVEFIGAVIGGPQNSVRVIDVGLSYVNRLHALAVAVDNPGTGSLKKKFFGLAGSSTGPVVQWTSGLNPSHTLNKRLSTFKNFLAFEELMALVTVGHAMLAQAHSLMDPFAGGEVPEATLQQAATLCAKAAGIYDWCSHNCPEALLSDVPIQFFPEPSHSVLAALSAYALLCAQQISYEIVKGKAEINKTLKAKLAFMCTELSVKAKGKLQVPSVTEIVKIHLTIVESLYRGLGFFHLAQHHLSEERMGAAVCFAGAAAHWAGSAEMSVAAFPVPSVRQLVQKEVERIRTTYAELKKDNDSVYLEPVPDIKSFPPVYGMQSEARTVTWGEGRGEAPPTQRE</sequence>
<dbReference type="EMBL" id="CDMZ01000574">
    <property type="protein sequence ID" value="CEM17206.1"/>
    <property type="molecule type" value="Genomic_DNA"/>
</dbReference>